<organism evidence="8 9">
    <name type="scientific">Hyphodiscus hymeniophilus</name>
    <dbReference type="NCBI Taxonomy" id="353542"/>
    <lineage>
        <taxon>Eukaryota</taxon>
        <taxon>Fungi</taxon>
        <taxon>Dikarya</taxon>
        <taxon>Ascomycota</taxon>
        <taxon>Pezizomycotina</taxon>
        <taxon>Leotiomycetes</taxon>
        <taxon>Helotiales</taxon>
        <taxon>Hyphodiscaceae</taxon>
        <taxon>Hyphodiscus</taxon>
    </lineage>
</organism>
<keyword evidence="3" id="KW-0809">Transit peptide</keyword>
<gene>
    <name evidence="8" type="ORF">D0Z07_8731</name>
</gene>
<evidence type="ECO:0000256" key="2">
    <source>
        <dbReference type="ARBA" id="ARBA00009508"/>
    </source>
</evidence>
<reference evidence="8" key="1">
    <citation type="submission" date="2019-07" db="EMBL/GenBank/DDBJ databases">
        <title>Hyphodiscus hymeniophilus genome sequencing and assembly.</title>
        <authorList>
            <person name="Kramer G."/>
            <person name="Nodwell J."/>
        </authorList>
    </citation>
    <scope>NUCLEOTIDE SEQUENCE</scope>
    <source>
        <strain evidence="8">ATCC 34498</strain>
    </source>
</reference>
<evidence type="ECO:0000256" key="5">
    <source>
        <dbReference type="ARBA" id="ARBA00026235"/>
    </source>
</evidence>
<dbReference type="Pfam" id="PF05347">
    <property type="entry name" value="Complex1_LYR"/>
    <property type="match status" value="1"/>
</dbReference>
<dbReference type="PANTHER" id="PTHR13675:SF0">
    <property type="entry name" value="LYR MOTIF-CONTAINING PROTEIN 2"/>
    <property type="match status" value="1"/>
</dbReference>
<comment type="caution">
    <text evidence="8">The sequence shown here is derived from an EMBL/GenBank/DDBJ whole genome shotgun (WGS) entry which is preliminary data.</text>
</comment>
<keyword evidence="9" id="KW-1185">Reference proteome</keyword>
<dbReference type="Proteomes" id="UP000785200">
    <property type="component" value="Unassembled WGS sequence"/>
</dbReference>
<dbReference type="EMBL" id="VNKQ01000018">
    <property type="protein sequence ID" value="KAG0645502.1"/>
    <property type="molecule type" value="Genomic_DNA"/>
</dbReference>
<evidence type="ECO:0000313" key="8">
    <source>
        <dbReference type="EMBL" id="KAG0645502.1"/>
    </source>
</evidence>
<comment type="subcellular location">
    <subcellularLocation>
        <location evidence="1">Mitochondrion</location>
    </subcellularLocation>
</comment>
<evidence type="ECO:0000313" key="9">
    <source>
        <dbReference type="Proteomes" id="UP000785200"/>
    </source>
</evidence>
<sequence length="103" mass="12142">MQLLRPCVFLRTYVSSAKSPRSKLGNTIGLDHFLQRNKAIALWRNVVRGCRRIADPQTRGETLRFAREEFKRHKHVTDITHIRYLISTGKTQWDTMERYIDGL</sequence>
<dbReference type="InterPro" id="IPR008011">
    <property type="entry name" value="Complex1_LYR_dom"/>
</dbReference>
<name>A0A9P6SK40_9HELO</name>
<protein>
    <recommendedName>
        <fullName evidence="5">LYR motif-containing protein 2</fullName>
    </recommendedName>
</protein>
<accession>A0A9P6SK40</accession>
<comment type="function">
    <text evidence="6">Involved in efficient integration of the N-module into mitochondrial respiratory chain complex I.</text>
</comment>
<dbReference type="GO" id="GO:0005739">
    <property type="term" value="C:mitochondrion"/>
    <property type="evidence" value="ECO:0007669"/>
    <property type="project" value="UniProtKB-SubCell"/>
</dbReference>
<evidence type="ECO:0000256" key="4">
    <source>
        <dbReference type="ARBA" id="ARBA00023128"/>
    </source>
</evidence>
<feature type="domain" description="Complex 1 LYR protein" evidence="7">
    <location>
        <begin position="38"/>
        <end position="94"/>
    </location>
</feature>
<evidence type="ECO:0000256" key="3">
    <source>
        <dbReference type="ARBA" id="ARBA00022946"/>
    </source>
</evidence>
<evidence type="ECO:0000256" key="1">
    <source>
        <dbReference type="ARBA" id="ARBA00004173"/>
    </source>
</evidence>
<dbReference type="CDD" id="cd20262">
    <property type="entry name" value="Complex1_LYR_LYRM2"/>
    <property type="match status" value="1"/>
</dbReference>
<comment type="similarity">
    <text evidence="2">Belongs to the complex I LYR family.</text>
</comment>
<dbReference type="PANTHER" id="PTHR13675">
    <property type="entry name" value="LYR MOTIF-CONTAINING PROTEIN 2"/>
    <property type="match status" value="1"/>
</dbReference>
<proteinExistence type="inferred from homology"/>
<keyword evidence="4" id="KW-0496">Mitochondrion</keyword>
<dbReference type="OrthoDB" id="74240at2759"/>
<dbReference type="AlphaFoldDB" id="A0A9P6SK40"/>
<evidence type="ECO:0000259" key="7">
    <source>
        <dbReference type="Pfam" id="PF05347"/>
    </source>
</evidence>
<dbReference type="InterPro" id="IPR045293">
    <property type="entry name" value="Complex1_LYR_LYRM2"/>
</dbReference>
<evidence type="ECO:0000256" key="6">
    <source>
        <dbReference type="ARBA" id="ARBA00044735"/>
    </source>
</evidence>